<keyword evidence="6 7" id="KW-0694">RNA-binding</keyword>
<dbReference type="HAMAP" id="MF_00227">
    <property type="entry name" value="RNase_P"/>
    <property type="match status" value="1"/>
</dbReference>
<comment type="subunit">
    <text evidence="7">Consists of a catalytic RNA component (M1 or rnpB) and a protein subunit.</text>
</comment>
<dbReference type="GO" id="GO:0000049">
    <property type="term" value="F:tRNA binding"/>
    <property type="evidence" value="ECO:0007669"/>
    <property type="project" value="UniProtKB-UniRule"/>
</dbReference>
<dbReference type="GO" id="GO:0001682">
    <property type="term" value="P:tRNA 5'-leader removal"/>
    <property type="evidence" value="ECO:0007669"/>
    <property type="project" value="UniProtKB-UniRule"/>
</dbReference>
<dbReference type="PROSITE" id="PS00648">
    <property type="entry name" value="RIBONUCLEASE_P"/>
    <property type="match status" value="1"/>
</dbReference>
<sequence>MEKRLSLRKDTDFKRVYKKSDAFFNRDFTILIKNNGLDHPRFGFSISKKIGKANQRNLLKRRLRDIVRKNYNNLNGVDIIIIPKKHVTDFDYKSLKKTLGHVLNKAFKKNKIFYVK</sequence>
<dbReference type="EC" id="3.1.26.5" evidence="7 8"/>
<dbReference type="EMBL" id="QVEU01000001">
    <property type="protein sequence ID" value="RGB78245.1"/>
    <property type="molecule type" value="Genomic_DNA"/>
</dbReference>
<gene>
    <name evidence="7 9" type="primary">rnpA</name>
    <name evidence="9" type="ORF">DXA39_02000</name>
</gene>
<comment type="caution">
    <text evidence="9">The sequence shown here is derived from an EMBL/GenBank/DDBJ whole genome shotgun (WGS) entry which is preliminary data.</text>
</comment>
<dbReference type="GO" id="GO:0030677">
    <property type="term" value="C:ribonuclease P complex"/>
    <property type="evidence" value="ECO:0007669"/>
    <property type="project" value="TreeGrafter"/>
</dbReference>
<dbReference type="OrthoDB" id="9810867at2"/>
<dbReference type="InterPro" id="IPR020539">
    <property type="entry name" value="RNase_P_CS"/>
</dbReference>
<evidence type="ECO:0000313" key="10">
    <source>
        <dbReference type="Proteomes" id="UP000261011"/>
    </source>
</evidence>
<comment type="function">
    <text evidence="1 7">RNaseP catalyzes the removal of the 5'-leader sequence from pre-tRNA to produce the mature 5'-terminus. It can also cleave other RNA substrates such as 4.5S RNA. The protein component plays an auxiliary but essential role in vivo by binding to the 5'-leader sequence and broadening the substrate specificity of the ribozyme.</text>
</comment>
<protein>
    <recommendedName>
        <fullName evidence="7 8">Ribonuclease P protein component</fullName>
        <shortName evidence="7">RNase P protein</shortName>
        <shortName evidence="7">RNaseP protein</shortName>
        <ecNumber evidence="7 8">3.1.26.5</ecNumber>
    </recommendedName>
    <alternativeName>
        <fullName evidence="7">Protein C5</fullName>
    </alternativeName>
</protein>
<dbReference type="NCBIfam" id="TIGR00188">
    <property type="entry name" value="rnpA"/>
    <property type="match status" value="1"/>
</dbReference>
<keyword evidence="5 7" id="KW-0378">Hydrolase</keyword>
<dbReference type="Pfam" id="PF00825">
    <property type="entry name" value="Ribonuclease_P"/>
    <property type="match status" value="1"/>
</dbReference>
<evidence type="ECO:0000256" key="3">
    <source>
        <dbReference type="ARBA" id="ARBA00022722"/>
    </source>
</evidence>
<proteinExistence type="inferred from homology"/>
<dbReference type="InterPro" id="IPR014721">
    <property type="entry name" value="Ribsml_uS5_D2-typ_fold_subgr"/>
</dbReference>
<keyword evidence="2 7" id="KW-0819">tRNA processing</keyword>
<keyword evidence="10" id="KW-1185">Reference proteome</keyword>
<evidence type="ECO:0000256" key="2">
    <source>
        <dbReference type="ARBA" id="ARBA00022694"/>
    </source>
</evidence>
<evidence type="ECO:0000256" key="1">
    <source>
        <dbReference type="ARBA" id="ARBA00002663"/>
    </source>
</evidence>
<keyword evidence="3 7" id="KW-0540">Nuclease</keyword>
<comment type="catalytic activity">
    <reaction evidence="7">
        <text>Endonucleolytic cleavage of RNA, removing 5'-extranucleotides from tRNA precursor.</text>
        <dbReference type="EC" id="3.1.26.5"/>
    </reaction>
</comment>
<dbReference type="GO" id="GO:0004526">
    <property type="term" value="F:ribonuclease P activity"/>
    <property type="evidence" value="ECO:0007669"/>
    <property type="project" value="UniProtKB-UniRule"/>
</dbReference>
<comment type="similarity">
    <text evidence="7">Belongs to the RnpA family.</text>
</comment>
<reference evidence="9 10" key="1">
    <citation type="submission" date="2018-08" db="EMBL/GenBank/DDBJ databases">
        <title>A genome reference for cultivated species of the human gut microbiota.</title>
        <authorList>
            <person name="Zou Y."/>
            <person name="Xue W."/>
            <person name="Luo G."/>
        </authorList>
    </citation>
    <scope>NUCLEOTIDE SEQUENCE [LARGE SCALE GENOMIC DNA]</scope>
    <source>
        <strain evidence="9 10">OF01-3</strain>
    </source>
</reference>
<dbReference type="Gene3D" id="3.30.230.10">
    <property type="match status" value="1"/>
</dbReference>
<accession>A0A3E2TLQ0</accession>
<dbReference type="AlphaFoldDB" id="A0A3E2TLQ0"/>
<keyword evidence="4 7" id="KW-0255">Endonuclease</keyword>
<dbReference type="PANTHER" id="PTHR33992">
    <property type="entry name" value="RIBONUCLEASE P PROTEIN COMPONENT"/>
    <property type="match status" value="1"/>
</dbReference>
<evidence type="ECO:0000256" key="5">
    <source>
        <dbReference type="ARBA" id="ARBA00022801"/>
    </source>
</evidence>
<evidence type="ECO:0000256" key="7">
    <source>
        <dbReference type="HAMAP-Rule" id="MF_00227"/>
    </source>
</evidence>
<dbReference type="GO" id="GO:0042781">
    <property type="term" value="F:3'-tRNA processing endoribonuclease activity"/>
    <property type="evidence" value="ECO:0007669"/>
    <property type="project" value="TreeGrafter"/>
</dbReference>
<evidence type="ECO:0000313" key="9">
    <source>
        <dbReference type="EMBL" id="RGB78245.1"/>
    </source>
</evidence>
<evidence type="ECO:0000256" key="6">
    <source>
        <dbReference type="ARBA" id="ARBA00022884"/>
    </source>
</evidence>
<dbReference type="PANTHER" id="PTHR33992:SF1">
    <property type="entry name" value="RIBONUCLEASE P PROTEIN COMPONENT"/>
    <property type="match status" value="1"/>
</dbReference>
<evidence type="ECO:0000256" key="8">
    <source>
        <dbReference type="NCBIfam" id="TIGR00188"/>
    </source>
</evidence>
<dbReference type="InterPro" id="IPR000100">
    <property type="entry name" value="RNase_P"/>
</dbReference>
<name>A0A3E2TLQ0_9FIRM</name>
<evidence type="ECO:0000256" key="4">
    <source>
        <dbReference type="ARBA" id="ARBA00022759"/>
    </source>
</evidence>
<dbReference type="Proteomes" id="UP000261011">
    <property type="component" value="Unassembled WGS sequence"/>
</dbReference>
<dbReference type="InterPro" id="IPR020568">
    <property type="entry name" value="Ribosomal_Su5_D2-typ_SF"/>
</dbReference>
<organism evidence="9 10">
    <name type="scientific">Anaerococcus nagyae</name>
    <dbReference type="NCBI Taxonomy" id="1755241"/>
    <lineage>
        <taxon>Bacteria</taxon>
        <taxon>Bacillati</taxon>
        <taxon>Bacillota</taxon>
        <taxon>Tissierellia</taxon>
        <taxon>Tissierellales</taxon>
        <taxon>Peptoniphilaceae</taxon>
        <taxon>Anaerococcus</taxon>
    </lineage>
</organism>
<dbReference type="RefSeq" id="WP_117520576.1">
    <property type="nucleotide sequence ID" value="NZ_AP031484.1"/>
</dbReference>
<dbReference type="SUPFAM" id="SSF54211">
    <property type="entry name" value="Ribosomal protein S5 domain 2-like"/>
    <property type="match status" value="1"/>
</dbReference>